<evidence type="ECO:0000259" key="3">
    <source>
        <dbReference type="SMART" id="SM01046"/>
    </source>
</evidence>
<dbReference type="Gene3D" id="3.10.260.20">
    <property type="entry name" value="Ski"/>
    <property type="match status" value="1"/>
</dbReference>
<feature type="compositionally biased region" description="Low complexity" evidence="2">
    <location>
        <begin position="567"/>
        <end position="577"/>
    </location>
</feature>
<sequence length="577" mass="64909">MEKKTVYTPRLKKVLKSYQAAATTSLNGPNCYPDNWKASNGHSEKRDRERQLPAKQSKPCPPPIIVPPDTGCERSETVLEGEVISCFLVGGERRLCLPQILNTVLRDFSLQQINSVCDELQIFCSRCTVEQLEMLKVTGILPASAPSCGLITKTDAERLCADLLYSNPPKENLKTDKKCFSLRVYHECFGKSTGIYFPSLYTSANDKCIMCCECEGMFTPQKFVCHSHKSKENRTCHWGFDSNNWRSYLMLAKDHNQNNEELQEHLNDMKSRFDFATKYNKKRKILSEKQEERESNEVPTSEVSDTIKKIKTEDVSSNSPPAGPFAGYPYLFPSLPSWCTDSSMMMYWYPAFAAANASDSSALAARFSAFKPWIPGVKMKYRELSLTSHGSILPQHLATKFAEPPVLQNPEKIVPLSESSRFESHYQPNVALAPATCKSKDSIDEKTRAAVIRKSNNQGTKESTVSLNNDNCEDDYFSCSTEDTLSENSGLSDEEQGSIKAQKKLFSELAKILNQHQVEKSLKLKIFTEVENIIKKVRTEAMSEQQQQRTEPIPDSSPEIRSEQKKAAAPVEAANKA</sequence>
<evidence type="ECO:0000313" key="5">
    <source>
        <dbReference type="Proteomes" id="UP000285301"/>
    </source>
</evidence>
<dbReference type="Pfam" id="PF08782">
    <property type="entry name" value="c-SKI_SMAD_bind"/>
    <property type="match status" value="1"/>
</dbReference>
<dbReference type="InterPro" id="IPR010919">
    <property type="entry name" value="SAND-like_dom_sf"/>
</dbReference>
<protein>
    <submittedName>
        <fullName evidence="4">Cs ski like protein-like protein</fullName>
    </submittedName>
</protein>
<accession>A0A3S3PDF2</accession>
<dbReference type="GO" id="GO:0000978">
    <property type="term" value="F:RNA polymerase II cis-regulatory region sequence-specific DNA binding"/>
    <property type="evidence" value="ECO:0007669"/>
    <property type="project" value="TreeGrafter"/>
</dbReference>
<dbReference type="AlphaFoldDB" id="A0A3S3PDF2"/>
<name>A0A3S3PDF2_9ACAR</name>
<comment type="similarity">
    <text evidence="1">Belongs to the SKI family.</text>
</comment>
<dbReference type="EMBL" id="NCKU01000110">
    <property type="protein sequence ID" value="RWS17192.1"/>
    <property type="molecule type" value="Genomic_DNA"/>
</dbReference>
<dbReference type="CDD" id="cd21079">
    <property type="entry name" value="DHD_Ski_Sno"/>
    <property type="match status" value="1"/>
</dbReference>
<evidence type="ECO:0000256" key="1">
    <source>
        <dbReference type="ARBA" id="ARBA00009513"/>
    </source>
</evidence>
<dbReference type="SMART" id="SM01046">
    <property type="entry name" value="c-SKI_SMAD_bind"/>
    <property type="match status" value="1"/>
</dbReference>
<dbReference type="GO" id="GO:0005634">
    <property type="term" value="C:nucleus"/>
    <property type="evidence" value="ECO:0007669"/>
    <property type="project" value="TreeGrafter"/>
</dbReference>
<dbReference type="GO" id="GO:0005737">
    <property type="term" value="C:cytoplasm"/>
    <property type="evidence" value="ECO:0007669"/>
    <property type="project" value="TreeGrafter"/>
</dbReference>
<feature type="region of interest" description="Disordered" evidence="2">
    <location>
        <begin position="24"/>
        <end position="61"/>
    </location>
</feature>
<evidence type="ECO:0000256" key="2">
    <source>
        <dbReference type="SAM" id="MobiDB-lite"/>
    </source>
</evidence>
<dbReference type="SUPFAM" id="SSF46955">
    <property type="entry name" value="Putative DNA-binding domain"/>
    <property type="match status" value="1"/>
</dbReference>
<feature type="compositionally biased region" description="Basic and acidic residues" evidence="2">
    <location>
        <begin position="42"/>
        <end position="52"/>
    </location>
</feature>
<dbReference type="PANTHER" id="PTHR10005">
    <property type="entry name" value="SKI ONCOGENE-RELATED"/>
    <property type="match status" value="1"/>
</dbReference>
<dbReference type="InterPro" id="IPR003380">
    <property type="entry name" value="SKI/SNO/DAC"/>
</dbReference>
<feature type="region of interest" description="Disordered" evidence="2">
    <location>
        <begin position="540"/>
        <end position="577"/>
    </location>
</feature>
<dbReference type="GO" id="GO:0046332">
    <property type="term" value="F:SMAD binding"/>
    <property type="evidence" value="ECO:0007669"/>
    <property type="project" value="InterPro"/>
</dbReference>
<dbReference type="InterPro" id="IPR009061">
    <property type="entry name" value="DNA-bd_dom_put_sf"/>
</dbReference>
<feature type="domain" description="c-SKI SMAD4-binding" evidence="3">
    <location>
        <begin position="181"/>
        <end position="274"/>
    </location>
</feature>
<reference evidence="4 5" key="1">
    <citation type="journal article" date="2018" name="Gigascience">
        <title>Genomes of trombidid mites reveal novel predicted allergens and laterally-transferred genes associated with secondary metabolism.</title>
        <authorList>
            <person name="Dong X."/>
            <person name="Chaisiri K."/>
            <person name="Xia D."/>
            <person name="Armstrong S.D."/>
            <person name="Fang Y."/>
            <person name="Donnelly M.J."/>
            <person name="Kadowaki T."/>
            <person name="McGarry J.W."/>
            <person name="Darby A.C."/>
            <person name="Makepeace B.L."/>
        </authorList>
    </citation>
    <scope>NUCLEOTIDE SEQUENCE [LARGE SCALE GENOMIC DNA]</scope>
    <source>
        <strain evidence="4">UoL-WK</strain>
    </source>
</reference>
<organism evidence="4 5">
    <name type="scientific">Dinothrombium tinctorium</name>
    <dbReference type="NCBI Taxonomy" id="1965070"/>
    <lineage>
        <taxon>Eukaryota</taxon>
        <taxon>Metazoa</taxon>
        <taxon>Ecdysozoa</taxon>
        <taxon>Arthropoda</taxon>
        <taxon>Chelicerata</taxon>
        <taxon>Arachnida</taxon>
        <taxon>Acari</taxon>
        <taxon>Acariformes</taxon>
        <taxon>Trombidiformes</taxon>
        <taxon>Prostigmata</taxon>
        <taxon>Anystina</taxon>
        <taxon>Parasitengona</taxon>
        <taxon>Trombidioidea</taxon>
        <taxon>Trombidiidae</taxon>
        <taxon>Dinothrombium</taxon>
    </lineage>
</organism>
<dbReference type="GO" id="GO:0030514">
    <property type="term" value="P:negative regulation of BMP signaling pathway"/>
    <property type="evidence" value="ECO:0007669"/>
    <property type="project" value="TreeGrafter"/>
</dbReference>
<gene>
    <name evidence="4" type="ORF">B4U79_11254</name>
</gene>
<dbReference type="InterPro" id="IPR023216">
    <property type="entry name" value="Tscrpt_reg_SKI_SnoN"/>
</dbReference>
<dbReference type="PANTHER" id="PTHR10005:SF25">
    <property type="entry name" value="SNO ONCOGENE, ISOFORM B"/>
    <property type="match status" value="1"/>
</dbReference>
<dbReference type="InterPro" id="IPR037000">
    <property type="entry name" value="Ski_DNA-bd_sf"/>
</dbReference>
<dbReference type="InterPro" id="IPR014890">
    <property type="entry name" value="c-SKI_SMAD4-bd_dom"/>
</dbReference>
<dbReference type="Gene3D" id="3.10.390.10">
    <property type="entry name" value="SAND domain-like"/>
    <property type="match status" value="1"/>
</dbReference>
<dbReference type="STRING" id="1965070.A0A3S3PDF2"/>
<dbReference type="FunFam" id="3.10.260.20:FF:000002">
    <property type="entry name" value="SKI-like oncogene a"/>
    <property type="match status" value="1"/>
</dbReference>
<dbReference type="SUPFAM" id="SSF63763">
    <property type="entry name" value="SAND domain-like"/>
    <property type="match status" value="1"/>
</dbReference>
<evidence type="ECO:0000313" key="4">
    <source>
        <dbReference type="EMBL" id="RWS17192.1"/>
    </source>
</evidence>
<dbReference type="GO" id="GO:0000981">
    <property type="term" value="F:DNA-binding transcription factor activity, RNA polymerase II-specific"/>
    <property type="evidence" value="ECO:0007669"/>
    <property type="project" value="TreeGrafter"/>
</dbReference>
<comment type="caution">
    <text evidence="4">The sequence shown here is derived from an EMBL/GenBank/DDBJ whole genome shotgun (WGS) entry which is preliminary data.</text>
</comment>
<dbReference type="OrthoDB" id="3938623at2759"/>
<dbReference type="Proteomes" id="UP000285301">
    <property type="component" value="Unassembled WGS sequence"/>
</dbReference>
<dbReference type="GO" id="GO:0005667">
    <property type="term" value="C:transcription regulator complex"/>
    <property type="evidence" value="ECO:0007669"/>
    <property type="project" value="TreeGrafter"/>
</dbReference>
<dbReference type="Pfam" id="PF02437">
    <property type="entry name" value="Ski_Sno_DHD"/>
    <property type="match status" value="1"/>
</dbReference>
<keyword evidence="5" id="KW-1185">Reference proteome</keyword>
<proteinExistence type="inferred from homology"/>